<dbReference type="KEGG" id="serj:SGUI_2417"/>
<dbReference type="Proteomes" id="UP000092482">
    <property type="component" value="Chromosome"/>
</dbReference>
<reference evidence="1 2" key="1">
    <citation type="submission" date="2016-03" db="EMBL/GenBank/DDBJ databases">
        <title>Shallow-sea hydrothermal system.</title>
        <authorList>
            <person name="Tang K."/>
        </authorList>
    </citation>
    <scope>NUCLEOTIDE SEQUENCE [LARGE SCALE GENOMIC DNA]</scope>
    <source>
        <strain evidence="1 2">JLT9</strain>
    </source>
</reference>
<name>A0A1B1NEI4_9MICO</name>
<dbReference type="PATRIC" id="fig|1758689.4.peg.2527"/>
<proteinExistence type="predicted"/>
<sequence>MQGRSVQATNAIIEFAKREMLPTPFTLHLGGGLGGDDALARFKSRCTSSNAVMQLRTAVIDSSAFASLSSEVPSTDYFPPWHAPTGEG</sequence>
<evidence type="ECO:0000313" key="2">
    <source>
        <dbReference type="Proteomes" id="UP000092482"/>
    </source>
</evidence>
<dbReference type="AlphaFoldDB" id="A0A1B1NEI4"/>
<organism evidence="1 2">
    <name type="scientific">Serinicoccus hydrothermalis</name>
    <dbReference type="NCBI Taxonomy" id="1758689"/>
    <lineage>
        <taxon>Bacteria</taxon>
        <taxon>Bacillati</taxon>
        <taxon>Actinomycetota</taxon>
        <taxon>Actinomycetes</taxon>
        <taxon>Micrococcales</taxon>
        <taxon>Ornithinimicrobiaceae</taxon>
        <taxon>Serinicoccus</taxon>
    </lineage>
</organism>
<dbReference type="EMBL" id="CP014989">
    <property type="protein sequence ID" value="ANS79813.1"/>
    <property type="molecule type" value="Genomic_DNA"/>
</dbReference>
<accession>A0A1B1NEI4</accession>
<protein>
    <submittedName>
        <fullName evidence="1">Uncharacterized protein</fullName>
    </submittedName>
</protein>
<evidence type="ECO:0000313" key="1">
    <source>
        <dbReference type="EMBL" id="ANS79813.1"/>
    </source>
</evidence>
<keyword evidence="2" id="KW-1185">Reference proteome</keyword>
<gene>
    <name evidence="1" type="ORF">SGUI_2417</name>
</gene>